<dbReference type="SUPFAM" id="SSF52540">
    <property type="entry name" value="P-loop containing nucleoside triphosphate hydrolases"/>
    <property type="match status" value="1"/>
</dbReference>
<comment type="similarity">
    <text evidence="1 5">Belongs to the GPN-loop GTPase family.</text>
</comment>
<proteinExistence type="inferred from homology"/>
<keyword evidence="8" id="KW-1185">Reference proteome</keyword>
<dbReference type="AlphaFoldDB" id="A0A0D0TS36"/>
<keyword evidence="2 5" id="KW-0547">Nucleotide-binding</keyword>
<dbReference type="InterPro" id="IPR004130">
    <property type="entry name" value="Gpn"/>
</dbReference>
<organism evidence="7 8">
    <name type="scientific">Cryptococcus deuterogattii Ram5</name>
    <dbReference type="NCBI Taxonomy" id="1296110"/>
    <lineage>
        <taxon>Eukaryota</taxon>
        <taxon>Fungi</taxon>
        <taxon>Dikarya</taxon>
        <taxon>Basidiomycota</taxon>
        <taxon>Agaricomycotina</taxon>
        <taxon>Tremellomycetes</taxon>
        <taxon>Tremellales</taxon>
        <taxon>Cryptococcaceae</taxon>
        <taxon>Cryptococcus</taxon>
        <taxon>Cryptococcus gattii species complex</taxon>
    </lineage>
</organism>
<dbReference type="PANTHER" id="PTHR21231:SF3">
    <property type="entry name" value="GPN-LOOP GTPASE 2"/>
    <property type="match status" value="1"/>
</dbReference>
<evidence type="ECO:0000256" key="1">
    <source>
        <dbReference type="ARBA" id="ARBA00005290"/>
    </source>
</evidence>
<sequence length="380" mass="42027">MGDQDLEIPVEHCTAFGQLVTGPPGAGKSTYCHGLHQFLTAIGRPVHIINLDPAVPDPPYPCSINITELITLESVMEEYNLGPNGAMLYCIEFLEANFDWLVERLDEVLAEEGGNGYVVFDTPGQAELWTNHDSLKNVIEKLVKMDYRLAAVHLSDAHYITDASKFISVVLLALRAMVQMEMPHLNVLSKIDLISTYGELPFDLSYYTEVQDLSYLLSNLDSDPRTTKYRKLNKALVELVEGFSLVGFQTLAVEVSRSLLMSVAPTTSGSPILQDKESMLNIVRLVDKMTGYIFIPSGDLEGTNAINTQALFGSAMSSAKLIGRAGGDVRDVQERWMDNKEAWDEWEKEEWKKEAEIRAQLGAGISEGTKDGESPESTGI</sequence>
<dbReference type="Proteomes" id="UP000053392">
    <property type="component" value="Unassembled WGS sequence"/>
</dbReference>
<evidence type="ECO:0000313" key="8">
    <source>
        <dbReference type="Proteomes" id="UP000053392"/>
    </source>
</evidence>
<dbReference type="GO" id="GO:0003924">
    <property type="term" value="F:GTPase activity"/>
    <property type="evidence" value="ECO:0007669"/>
    <property type="project" value="TreeGrafter"/>
</dbReference>
<evidence type="ECO:0000256" key="6">
    <source>
        <dbReference type="SAM" id="MobiDB-lite"/>
    </source>
</evidence>
<dbReference type="Pfam" id="PF03029">
    <property type="entry name" value="ATP_bind_1"/>
    <property type="match status" value="1"/>
</dbReference>
<dbReference type="CDD" id="cd17871">
    <property type="entry name" value="GPN2"/>
    <property type="match status" value="1"/>
</dbReference>
<dbReference type="EMBL" id="KN847910">
    <property type="protein sequence ID" value="KIR38398.1"/>
    <property type="molecule type" value="Genomic_DNA"/>
</dbReference>
<dbReference type="FunFam" id="3.40.50.300:FF:002834">
    <property type="entry name" value="GPN-loop GTPase 2"/>
    <property type="match status" value="1"/>
</dbReference>
<dbReference type="GO" id="GO:0005525">
    <property type="term" value="F:GTP binding"/>
    <property type="evidence" value="ECO:0007669"/>
    <property type="project" value="UniProtKB-KW"/>
</dbReference>
<dbReference type="GO" id="GO:0005737">
    <property type="term" value="C:cytoplasm"/>
    <property type="evidence" value="ECO:0007669"/>
    <property type="project" value="TreeGrafter"/>
</dbReference>
<evidence type="ECO:0000256" key="5">
    <source>
        <dbReference type="RuleBase" id="RU365059"/>
    </source>
</evidence>
<feature type="region of interest" description="Disordered" evidence="6">
    <location>
        <begin position="361"/>
        <end position="380"/>
    </location>
</feature>
<keyword evidence="3 5" id="KW-0378">Hydrolase</keyword>
<dbReference type="InterPro" id="IPR027417">
    <property type="entry name" value="P-loop_NTPase"/>
</dbReference>
<protein>
    <recommendedName>
        <fullName evidence="5">GPN-loop GTPase 2</fullName>
    </recommendedName>
</protein>
<dbReference type="HOGENOM" id="CLU_037460_0_2_1"/>
<dbReference type="PANTHER" id="PTHR21231">
    <property type="entry name" value="XPA-BINDING PROTEIN 1-RELATED"/>
    <property type="match status" value="1"/>
</dbReference>
<dbReference type="Gene3D" id="3.40.50.300">
    <property type="entry name" value="P-loop containing nucleotide triphosphate hydrolases"/>
    <property type="match status" value="1"/>
</dbReference>
<comment type="function">
    <text evidence="5">Small GTPase required for proper localization of RNA polymerase II and III (RNAPII and RNAPIII). May act at an RNAP assembly step prior to nuclear import.</text>
</comment>
<evidence type="ECO:0000256" key="3">
    <source>
        <dbReference type="ARBA" id="ARBA00022801"/>
    </source>
</evidence>
<name>A0A0D0TS36_9TREE</name>
<evidence type="ECO:0000313" key="7">
    <source>
        <dbReference type="EMBL" id="KIR38398.1"/>
    </source>
</evidence>
<accession>A0A0D0TS36</accession>
<evidence type="ECO:0000256" key="2">
    <source>
        <dbReference type="ARBA" id="ARBA00022741"/>
    </source>
</evidence>
<gene>
    <name evidence="7" type="ORF">I313_05506</name>
</gene>
<keyword evidence="4 5" id="KW-0342">GTP-binding</keyword>
<comment type="subunit">
    <text evidence="5">Binds to RNA polymerase II (RNAPII).</text>
</comment>
<evidence type="ECO:0000256" key="4">
    <source>
        <dbReference type="ARBA" id="ARBA00023134"/>
    </source>
</evidence>
<dbReference type="OrthoDB" id="5839at2759"/>
<dbReference type="InterPro" id="IPR030231">
    <property type="entry name" value="Gpn2"/>
</dbReference>
<reference evidence="7 8" key="1">
    <citation type="submission" date="2015-01" db="EMBL/GenBank/DDBJ databases">
        <title>The Genome Sequence of Cryptococcus gattii Ram5.</title>
        <authorList>
            <consortium name="The Broad Institute Genomics Platform"/>
            <person name="Cuomo C."/>
            <person name="Litvintseva A."/>
            <person name="Chen Y."/>
            <person name="Heitman J."/>
            <person name="Sun S."/>
            <person name="Springer D."/>
            <person name="Dromer F."/>
            <person name="Young S."/>
            <person name="Zeng Q."/>
            <person name="Gargeya S."/>
            <person name="Abouelleil A."/>
            <person name="Alvarado L."/>
            <person name="Chapman S.B."/>
            <person name="Gainer-Dewar J."/>
            <person name="Goldberg J."/>
            <person name="Griggs A."/>
            <person name="Gujja S."/>
            <person name="Hansen M."/>
            <person name="Howarth C."/>
            <person name="Imamovic A."/>
            <person name="Larimer J."/>
            <person name="Murphy C."/>
            <person name="Naylor J."/>
            <person name="Pearson M."/>
            <person name="Priest M."/>
            <person name="Roberts A."/>
            <person name="Saif S."/>
            <person name="Shea T."/>
            <person name="Sykes S."/>
            <person name="Wortman J."/>
            <person name="Nusbaum C."/>
            <person name="Birren B."/>
        </authorList>
    </citation>
    <scope>NUCLEOTIDE SEQUENCE [LARGE SCALE GENOMIC DNA]</scope>
    <source>
        <strain evidence="7 8">Ram5</strain>
    </source>
</reference>